<comment type="caution">
    <text evidence="2">The sequence shown here is derived from an EMBL/GenBank/DDBJ whole genome shotgun (WGS) entry which is preliminary data.</text>
</comment>
<dbReference type="AlphaFoldDB" id="A0A369KH16"/>
<accession>A0A369KH16</accession>
<proteinExistence type="predicted"/>
<name>A0A369KH16_HYPMA</name>
<keyword evidence="3" id="KW-1185">Reference proteome</keyword>
<sequence>MDRSYSQPSTPDPIDFLDLISGIESTPPCCHTRKPNKSSDQDRPSTMNVGSPHPAFRRNARGFLHCHRESHLKLPPIFAQHGPASH</sequence>
<dbReference type="EMBL" id="LUEZ02000001">
    <property type="protein sequence ID" value="RDB31073.1"/>
    <property type="molecule type" value="Genomic_DNA"/>
</dbReference>
<reference evidence="2" key="1">
    <citation type="submission" date="2018-04" db="EMBL/GenBank/DDBJ databases">
        <title>Whole genome sequencing of Hypsizygus marmoreus.</title>
        <authorList>
            <person name="Choi I.-G."/>
            <person name="Min B."/>
            <person name="Kim J.-G."/>
            <person name="Kim S."/>
            <person name="Oh Y.-L."/>
            <person name="Kong W.-S."/>
            <person name="Park H."/>
            <person name="Jeong J."/>
            <person name="Song E.-S."/>
        </authorList>
    </citation>
    <scope>NUCLEOTIDE SEQUENCE [LARGE SCALE GENOMIC DNA]</scope>
    <source>
        <strain evidence="2">51987-8</strain>
    </source>
</reference>
<evidence type="ECO:0000256" key="1">
    <source>
        <dbReference type="SAM" id="MobiDB-lite"/>
    </source>
</evidence>
<organism evidence="2 3">
    <name type="scientific">Hypsizygus marmoreus</name>
    <name type="common">White beech mushroom</name>
    <name type="synonym">Agaricus marmoreus</name>
    <dbReference type="NCBI Taxonomy" id="39966"/>
    <lineage>
        <taxon>Eukaryota</taxon>
        <taxon>Fungi</taxon>
        <taxon>Dikarya</taxon>
        <taxon>Basidiomycota</taxon>
        <taxon>Agaricomycotina</taxon>
        <taxon>Agaricomycetes</taxon>
        <taxon>Agaricomycetidae</taxon>
        <taxon>Agaricales</taxon>
        <taxon>Tricholomatineae</taxon>
        <taxon>Lyophyllaceae</taxon>
        <taxon>Hypsizygus</taxon>
    </lineage>
</organism>
<dbReference type="Proteomes" id="UP000076154">
    <property type="component" value="Unassembled WGS sequence"/>
</dbReference>
<evidence type="ECO:0000313" key="2">
    <source>
        <dbReference type="EMBL" id="RDB31073.1"/>
    </source>
</evidence>
<feature type="region of interest" description="Disordered" evidence="1">
    <location>
        <begin position="25"/>
        <end position="56"/>
    </location>
</feature>
<protein>
    <submittedName>
        <fullName evidence="2">Uncharacterized protein</fullName>
    </submittedName>
</protein>
<dbReference type="InParanoid" id="A0A369KH16"/>
<evidence type="ECO:0000313" key="3">
    <source>
        <dbReference type="Proteomes" id="UP000076154"/>
    </source>
</evidence>
<gene>
    <name evidence="2" type="ORF">Hypma_000036</name>
</gene>